<protein>
    <submittedName>
        <fullName evidence="3">Phospholipase</fullName>
    </submittedName>
</protein>
<name>A0A2G1UGT3_9GAMM</name>
<dbReference type="EMBL" id="NTFH01000019">
    <property type="protein sequence ID" value="PHQ13640.1"/>
    <property type="molecule type" value="Genomic_DNA"/>
</dbReference>
<dbReference type="Pfam" id="PF13091">
    <property type="entry name" value="PLDc_2"/>
    <property type="match status" value="2"/>
</dbReference>
<dbReference type="SMART" id="SM00155">
    <property type="entry name" value="PLDc"/>
    <property type="match status" value="2"/>
</dbReference>
<organism evidence="3 4">
    <name type="scientific">Marinobacter profundi</name>
    <dbReference type="NCBI Taxonomy" id="2666256"/>
    <lineage>
        <taxon>Bacteria</taxon>
        <taxon>Pseudomonadati</taxon>
        <taxon>Pseudomonadota</taxon>
        <taxon>Gammaproteobacteria</taxon>
        <taxon>Pseudomonadales</taxon>
        <taxon>Marinobacteraceae</taxon>
        <taxon>Marinobacter</taxon>
    </lineage>
</organism>
<evidence type="ECO:0000313" key="4">
    <source>
        <dbReference type="Proteomes" id="UP000231409"/>
    </source>
</evidence>
<dbReference type="SUPFAM" id="SSF56024">
    <property type="entry name" value="Phospholipase D/nuclease"/>
    <property type="match status" value="2"/>
</dbReference>
<dbReference type="AlphaFoldDB" id="A0A2G1UGT3"/>
<proteinExistence type="predicted"/>
<feature type="domain" description="PLD phosphodiesterase" evidence="2">
    <location>
        <begin position="162"/>
        <end position="189"/>
    </location>
</feature>
<dbReference type="CDD" id="cd09113">
    <property type="entry name" value="PLDc_ymdC_like_2"/>
    <property type="match status" value="1"/>
</dbReference>
<evidence type="ECO:0000313" key="3">
    <source>
        <dbReference type="EMBL" id="PHQ13640.1"/>
    </source>
</evidence>
<dbReference type="Gene3D" id="3.30.870.10">
    <property type="entry name" value="Endonuclease Chain A"/>
    <property type="match status" value="2"/>
</dbReference>
<reference evidence="3 4" key="1">
    <citation type="submission" date="2017-09" db="EMBL/GenBank/DDBJ databases">
        <title>The draft genome sequences of Marinobacter sp. PWS21.</title>
        <authorList>
            <person name="Cao J."/>
        </authorList>
    </citation>
    <scope>NUCLEOTIDE SEQUENCE [LARGE SCALE GENOMIC DNA]</scope>
    <source>
        <strain evidence="3 4">PWS21</strain>
    </source>
</reference>
<accession>A0A2G1UGT3</accession>
<gene>
    <name evidence="3" type="ORF">CLH61_17350</name>
</gene>
<dbReference type="InterPro" id="IPR001736">
    <property type="entry name" value="PLipase_D/transphosphatidylase"/>
</dbReference>
<sequence length="511" mass="55779">MSRWVIPVLLVTLTGCVAGLAPADRDSGPVIIGQAKTPLTEWAAGAAPTGPGESAFHVLDSGRDAFLARAALIEAAGTRIDAQYYIWNDDPSGRYLAARLLLAAERGVRVRLLLDDINVAGDEPLFAALQQHPNIQVRIFNPAPARDGAGRWLSFLSDFERLNRRMHNKTFVVDGAAGIVGGRNIGDEYFDFHPELNFLDRDVLAIGPVVGSMANNFEAWWHSRWAYPLTQLYPEDRSGQDLAAVAQRLRQHARKPAGLGLTPPATSAAVTRELARFSGGAVSARGQLVFDLPFGDADQAADAPGNTAVALGRLAQGAQEEVLIESAYLILTHEQLAQFDDLQRRDVRVAALTNSLASNDLVTNHSGYARWRREMLRQGLVIHELRPDPANCPVWLARGDFCTGGAVGLHSKSAVFDRKIVVIGSFNLNLRSIFLNGETLLIIHSRELAGRLAQDIDIAMAPANSWQVRLDDDGELSWQGVDGDHSSEPAVGWWRRFTSSLLALLPIEKYL</sequence>
<dbReference type="CDD" id="cd09111">
    <property type="entry name" value="PLDc_ymdC_like_1"/>
    <property type="match status" value="1"/>
</dbReference>
<dbReference type="InterPro" id="IPR025202">
    <property type="entry name" value="PLD-like_dom"/>
</dbReference>
<dbReference type="Proteomes" id="UP000231409">
    <property type="component" value="Unassembled WGS sequence"/>
</dbReference>
<dbReference type="PANTHER" id="PTHR21248">
    <property type="entry name" value="CARDIOLIPIN SYNTHASE"/>
    <property type="match status" value="1"/>
</dbReference>
<feature type="chain" id="PRO_5013820754" evidence="1">
    <location>
        <begin position="24"/>
        <end position="511"/>
    </location>
</feature>
<dbReference type="GO" id="GO:0032049">
    <property type="term" value="P:cardiolipin biosynthetic process"/>
    <property type="evidence" value="ECO:0007669"/>
    <property type="project" value="UniProtKB-ARBA"/>
</dbReference>
<keyword evidence="1" id="KW-0732">Signal</keyword>
<dbReference type="PANTHER" id="PTHR21248:SF12">
    <property type="entry name" value="CARDIOLIPIN SYNTHASE C"/>
    <property type="match status" value="1"/>
</dbReference>
<evidence type="ECO:0000256" key="1">
    <source>
        <dbReference type="SAM" id="SignalP"/>
    </source>
</evidence>
<feature type="signal peptide" evidence="1">
    <location>
        <begin position="1"/>
        <end position="23"/>
    </location>
</feature>
<dbReference type="PROSITE" id="PS51257">
    <property type="entry name" value="PROKAR_LIPOPROTEIN"/>
    <property type="match status" value="1"/>
</dbReference>
<dbReference type="PROSITE" id="PS50035">
    <property type="entry name" value="PLD"/>
    <property type="match status" value="2"/>
</dbReference>
<dbReference type="GO" id="GO:0030572">
    <property type="term" value="F:phosphatidyltransferase activity"/>
    <property type="evidence" value="ECO:0007669"/>
    <property type="project" value="UniProtKB-ARBA"/>
</dbReference>
<feature type="domain" description="PLD phosphodiesterase" evidence="2">
    <location>
        <begin position="405"/>
        <end position="432"/>
    </location>
</feature>
<keyword evidence="4" id="KW-1185">Reference proteome</keyword>
<comment type="caution">
    <text evidence="3">The sequence shown here is derived from an EMBL/GenBank/DDBJ whole genome shotgun (WGS) entry which is preliminary data.</text>
</comment>
<evidence type="ECO:0000259" key="2">
    <source>
        <dbReference type="PROSITE" id="PS50035"/>
    </source>
</evidence>